<dbReference type="GO" id="GO:0003779">
    <property type="term" value="F:actin binding"/>
    <property type="evidence" value="ECO:0007669"/>
    <property type="project" value="InterPro"/>
</dbReference>
<feature type="compositionally biased region" description="Pro residues" evidence="2">
    <location>
        <begin position="426"/>
        <end position="447"/>
    </location>
</feature>
<dbReference type="Proteomes" id="UP001431209">
    <property type="component" value="Unassembled WGS sequence"/>
</dbReference>
<feature type="compositionally biased region" description="Polar residues" evidence="2">
    <location>
        <begin position="344"/>
        <end position="354"/>
    </location>
</feature>
<dbReference type="SMART" id="SM00498">
    <property type="entry name" value="FH2"/>
    <property type="match status" value="1"/>
</dbReference>
<feature type="domain" description="FH2" evidence="3">
    <location>
        <begin position="464"/>
        <end position="845"/>
    </location>
</feature>
<keyword evidence="1" id="KW-0175">Coiled coil</keyword>
<dbReference type="InterPro" id="IPR016024">
    <property type="entry name" value="ARM-type_fold"/>
</dbReference>
<feature type="region of interest" description="Disordered" evidence="2">
    <location>
        <begin position="336"/>
        <end position="462"/>
    </location>
</feature>
<comment type="caution">
    <text evidence="4">The sequence shown here is derived from an EMBL/GenBank/DDBJ whole genome shotgun (WGS) entry which is preliminary data.</text>
</comment>
<accession>A0AAW2YLG3</accession>
<feature type="compositionally biased region" description="Low complexity" evidence="2">
    <location>
        <begin position="448"/>
        <end position="462"/>
    </location>
</feature>
<dbReference type="Gene3D" id="1.10.238.150">
    <property type="entry name" value="Formin, FH3 diaphanous domain"/>
    <property type="match status" value="1"/>
</dbReference>
<feature type="region of interest" description="Disordered" evidence="2">
    <location>
        <begin position="1"/>
        <end position="24"/>
    </location>
</feature>
<sequence length="845" mass="95441">MRSACQSTITEQSALSTTSDPDQITATDPLRRFQQEKEIQLLMDKTQQVTMKEVLLPENDLYLTHCFSFINTLLHSLDDDPSARVTIGKEFTDNNIQQIVDRITDLNLNYDSELKKQINEYKYITKKSNELPKSDLDDPSQIVKAVQAKLNGTPSMTHFMRIMRSLRTLAHQTTLYDQTLDDWTYIDRVLNEAISRQGNADSEIINVKEARLMDRISRQQKQISQLERREAQTSKAISQLMANGPRKQKQQHARFFSIDQSHSSNYNSHKRARSFVPNMGHFGNLSSGVITNDDGSSSEILNNVNQMLQQHVTKIQELQEENNRLQEHIRIKSQSKLNLDENDSSSPSVQIENVETQKESIDGESELAKRKEAPDEPTPAQSSPVLIMSISSPTTQQSTSSPPTTLSVPPPPPTRVEEPKSTLISQPPPPPPPMTNSSIPPPPPPPSSSNALNANNQPQQQPAYVSKYKSNVPMRSLFWDKINARELHNTAFTQHEITNIAMEIELEPVISKIESEFSKSESLIKMNHSTSSPMEIKNASMALLDTQRNQNVAIVLKHFKITGDEIKRAILEMDQDTLGESDITFLLNAMPTEDEMTKIRNYNGDVNHLTEAERFFYEIEDIADELPKRLNCWKFKNEFDEVSGTVRSDMDNVSDAAEEIINSVKFNKLLAIVLAIGNFINGDKKAAGGIRLNSLIKLKDMKGSHCSMLQFIVEFVCNHHKDVANFSVELSCVHAAARVDPAMLEKNATVLDNGVRRIRNAMNTSIGKEDQFKTVMEPFIGEAKQVIDTLFERHQVMVDHLTLLSKLYGEDESKMLEGGYSKFFGDVSEFVTCFDQERDNLLAKV</sequence>
<dbReference type="Gene3D" id="1.20.58.2220">
    <property type="entry name" value="Formin, FH2 domain"/>
    <property type="match status" value="1"/>
</dbReference>
<feature type="compositionally biased region" description="Basic and acidic residues" evidence="2">
    <location>
        <begin position="355"/>
        <end position="374"/>
    </location>
</feature>
<organism evidence="4 5">
    <name type="scientific">Acrasis kona</name>
    <dbReference type="NCBI Taxonomy" id="1008807"/>
    <lineage>
        <taxon>Eukaryota</taxon>
        <taxon>Discoba</taxon>
        <taxon>Heterolobosea</taxon>
        <taxon>Tetramitia</taxon>
        <taxon>Eutetramitia</taxon>
        <taxon>Acrasidae</taxon>
        <taxon>Acrasis</taxon>
    </lineage>
</organism>
<dbReference type="InterPro" id="IPR051425">
    <property type="entry name" value="Formin_Homology"/>
</dbReference>
<keyword evidence="5" id="KW-1185">Reference proteome</keyword>
<proteinExistence type="predicted"/>
<dbReference type="SUPFAM" id="SSF101447">
    <property type="entry name" value="Formin homology 2 domain (FH2 domain)"/>
    <property type="match status" value="1"/>
</dbReference>
<dbReference type="Pfam" id="PF02181">
    <property type="entry name" value="FH2"/>
    <property type="match status" value="1"/>
</dbReference>
<feature type="compositionally biased region" description="Low complexity" evidence="2">
    <location>
        <begin position="391"/>
        <end position="407"/>
    </location>
</feature>
<evidence type="ECO:0000256" key="2">
    <source>
        <dbReference type="SAM" id="MobiDB-lite"/>
    </source>
</evidence>
<dbReference type="InterPro" id="IPR015425">
    <property type="entry name" value="FH2_Formin"/>
</dbReference>
<dbReference type="AlphaFoldDB" id="A0AAW2YLG3"/>
<dbReference type="PANTHER" id="PTHR45725:SF1">
    <property type="entry name" value="DISHEVELLED ASSOCIATED ACTIVATOR OF MORPHOGENESIS, ISOFORM D"/>
    <property type="match status" value="1"/>
</dbReference>
<protein>
    <recommendedName>
        <fullName evidence="3">FH2 domain-containing protein</fullName>
    </recommendedName>
</protein>
<evidence type="ECO:0000313" key="5">
    <source>
        <dbReference type="Proteomes" id="UP001431209"/>
    </source>
</evidence>
<dbReference type="PANTHER" id="PTHR45725">
    <property type="entry name" value="FORMIN HOMOLOGY 2 FAMILY MEMBER"/>
    <property type="match status" value="1"/>
</dbReference>
<reference evidence="4 5" key="1">
    <citation type="submission" date="2024-03" db="EMBL/GenBank/DDBJ databases">
        <title>The Acrasis kona genome and developmental transcriptomes reveal deep origins of eukaryotic multicellular pathways.</title>
        <authorList>
            <person name="Sheikh S."/>
            <person name="Fu C.-J."/>
            <person name="Brown M.W."/>
            <person name="Baldauf S.L."/>
        </authorList>
    </citation>
    <scope>NUCLEOTIDE SEQUENCE [LARGE SCALE GENOMIC DNA]</scope>
    <source>
        <strain evidence="4 5">ATCC MYA-3509</strain>
    </source>
</reference>
<gene>
    <name evidence="4" type="ORF">AKO1_010836</name>
</gene>
<evidence type="ECO:0000313" key="4">
    <source>
        <dbReference type="EMBL" id="KAL0477494.1"/>
    </source>
</evidence>
<evidence type="ECO:0000259" key="3">
    <source>
        <dbReference type="PROSITE" id="PS51444"/>
    </source>
</evidence>
<feature type="coiled-coil region" evidence="1">
    <location>
        <begin position="209"/>
        <end position="243"/>
    </location>
</feature>
<dbReference type="SUPFAM" id="SSF48371">
    <property type="entry name" value="ARM repeat"/>
    <property type="match status" value="1"/>
</dbReference>
<dbReference type="InterPro" id="IPR010472">
    <property type="entry name" value="FH3_dom"/>
</dbReference>
<dbReference type="InterPro" id="IPR042201">
    <property type="entry name" value="FH2_Formin_sf"/>
</dbReference>
<name>A0AAW2YLG3_9EUKA</name>
<evidence type="ECO:0000256" key="1">
    <source>
        <dbReference type="SAM" id="Coils"/>
    </source>
</evidence>
<dbReference type="EMBL" id="JAOPGA020000191">
    <property type="protein sequence ID" value="KAL0477494.1"/>
    <property type="molecule type" value="Genomic_DNA"/>
</dbReference>
<dbReference type="PROSITE" id="PS51444">
    <property type="entry name" value="FH2"/>
    <property type="match status" value="1"/>
</dbReference>
<dbReference type="SMART" id="SM01139">
    <property type="entry name" value="Drf_FH3"/>
    <property type="match status" value="1"/>
</dbReference>